<proteinExistence type="predicted"/>
<sequence length="107" mass="12474">MEDMFECYVVLKPMNGGDKINFQVYHYNDETSDIKTILDVASKHEIEMSFAIKKDDLEKLTYSAVNTPQGCFGGMGYFERQSKEVFVFPDSDTVYFIENIRDFIKKK</sequence>
<keyword evidence="2" id="KW-1185">Reference proteome</keyword>
<organism evidence="1 2">
    <name type="scientific">Akkermansia biwaensis</name>
    <dbReference type="NCBI Taxonomy" id="2946555"/>
    <lineage>
        <taxon>Bacteria</taxon>
        <taxon>Pseudomonadati</taxon>
        <taxon>Verrucomicrobiota</taxon>
        <taxon>Verrucomicrobiia</taxon>
        <taxon>Verrucomicrobiales</taxon>
        <taxon>Akkermansiaceae</taxon>
        <taxon>Akkermansia</taxon>
    </lineage>
</organism>
<dbReference type="EMBL" id="AP025943">
    <property type="protein sequence ID" value="BDL44338.1"/>
    <property type="molecule type" value="Genomic_DNA"/>
</dbReference>
<evidence type="ECO:0000313" key="1">
    <source>
        <dbReference type="EMBL" id="BDL44338.1"/>
    </source>
</evidence>
<reference evidence="1" key="1">
    <citation type="submission" date="2022-06" db="EMBL/GenBank/DDBJ databases">
        <title>Akkermansia biwalacus sp. nov., an anaerobic mucin-degrading bacterium isolated from human intestine.</title>
        <authorList>
            <person name="Kobayashi Y."/>
            <person name="Inoue S."/>
            <person name="Kawahara T."/>
            <person name="Kohda N."/>
        </authorList>
    </citation>
    <scope>NUCLEOTIDE SEQUENCE</scope>
    <source>
        <strain evidence="1">WON2089</strain>
    </source>
</reference>
<protein>
    <submittedName>
        <fullName evidence="1">Uncharacterized protein</fullName>
    </submittedName>
</protein>
<evidence type="ECO:0000313" key="2">
    <source>
        <dbReference type="Proteomes" id="UP001062263"/>
    </source>
</evidence>
<dbReference type="Proteomes" id="UP001062263">
    <property type="component" value="Chromosome"/>
</dbReference>
<name>A0ABN6QJD6_9BACT</name>
<accession>A0ABN6QJD6</accession>
<gene>
    <name evidence="1" type="ORF">Abiwalacus_19120</name>
</gene>